<proteinExistence type="predicted"/>
<keyword evidence="3" id="KW-1185">Reference proteome</keyword>
<feature type="compositionally biased region" description="Polar residues" evidence="1">
    <location>
        <begin position="48"/>
        <end position="61"/>
    </location>
</feature>
<dbReference type="AlphaFoldDB" id="A0AAV4BBY5"/>
<reference evidence="2 3" key="1">
    <citation type="journal article" date="2021" name="Elife">
        <title>Chloroplast acquisition without the gene transfer in kleptoplastic sea slugs, Plakobranchus ocellatus.</title>
        <authorList>
            <person name="Maeda T."/>
            <person name="Takahashi S."/>
            <person name="Yoshida T."/>
            <person name="Shimamura S."/>
            <person name="Takaki Y."/>
            <person name="Nagai Y."/>
            <person name="Toyoda A."/>
            <person name="Suzuki Y."/>
            <person name="Arimoto A."/>
            <person name="Ishii H."/>
            <person name="Satoh N."/>
            <person name="Nishiyama T."/>
            <person name="Hasebe M."/>
            <person name="Maruyama T."/>
            <person name="Minagawa J."/>
            <person name="Obokata J."/>
            <person name="Shigenobu S."/>
        </authorList>
    </citation>
    <scope>NUCLEOTIDE SEQUENCE [LARGE SCALE GENOMIC DNA]</scope>
</reference>
<dbReference type="Proteomes" id="UP000735302">
    <property type="component" value="Unassembled WGS sequence"/>
</dbReference>
<gene>
    <name evidence="2" type="ORF">PoB_004275900</name>
</gene>
<organism evidence="2 3">
    <name type="scientific">Plakobranchus ocellatus</name>
    <dbReference type="NCBI Taxonomy" id="259542"/>
    <lineage>
        <taxon>Eukaryota</taxon>
        <taxon>Metazoa</taxon>
        <taxon>Spiralia</taxon>
        <taxon>Lophotrochozoa</taxon>
        <taxon>Mollusca</taxon>
        <taxon>Gastropoda</taxon>
        <taxon>Heterobranchia</taxon>
        <taxon>Euthyneura</taxon>
        <taxon>Panpulmonata</taxon>
        <taxon>Sacoglossa</taxon>
        <taxon>Placobranchoidea</taxon>
        <taxon>Plakobranchidae</taxon>
        <taxon>Plakobranchus</taxon>
    </lineage>
</organism>
<evidence type="ECO:0000313" key="3">
    <source>
        <dbReference type="Proteomes" id="UP000735302"/>
    </source>
</evidence>
<comment type="caution">
    <text evidence="2">The sequence shown here is derived from an EMBL/GenBank/DDBJ whole genome shotgun (WGS) entry which is preliminary data.</text>
</comment>
<dbReference type="EMBL" id="BLXT01004655">
    <property type="protein sequence ID" value="GFO16254.1"/>
    <property type="molecule type" value="Genomic_DNA"/>
</dbReference>
<name>A0AAV4BBY5_9GAST</name>
<feature type="region of interest" description="Disordered" evidence="1">
    <location>
        <begin position="41"/>
        <end position="77"/>
    </location>
</feature>
<evidence type="ECO:0000256" key="1">
    <source>
        <dbReference type="SAM" id="MobiDB-lite"/>
    </source>
</evidence>
<evidence type="ECO:0000313" key="2">
    <source>
        <dbReference type="EMBL" id="GFO16254.1"/>
    </source>
</evidence>
<sequence length="102" mass="11298">MFWKCPEQDLEPDTVAANAFCVENPKRFVKAKAIEELSKRKIERGKRSQTFDSKAPTSAATMSLPIAEGQSEKGCRSTNKLSTTATFLEKGSEKTKTKKIPS</sequence>
<protein>
    <submittedName>
        <fullName evidence="2">Uncharacterized protein</fullName>
    </submittedName>
</protein>
<accession>A0AAV4BBY5</accession>